<dbReference type="PANTHER" id="PTHR43080:SF2">
    <property type="entry name" value="CBS DOMAIN-CONTAINING PROTEIN"/>
    <property type="match status" value="1"/>
</dbReference>
<evidence type="ECO:0000259" key="3">
    <source>
        <dbReference type="PROSITE" id="PS51371"/>
    </source>
</evidence>
<gene>
    <name evidence="4" type="ORF">RU93_GL000538</name>
</gene>
<accession>A0A1L8QR00</accession>
<dbReference type="InterPro" id="IPR010766">
    <property type="entry name" value="DRTGG"/>
</dbReference>
<evidence type="ECO:0000313" key="4">
    <source>
        <dbReference type="EMBL" id="OJG09899.1"/>
    </source>
</evidence>
<proteinExistence type="predicted"/>
<dbReference type="Gene3D" id="3.10.580.10">
    <property type="entry name" value="CBS-domain"/>
    <property type="match status" value="1"/>
</dbReference>
<dbReference type="Gene3D" id="3.40.1390.20">
    <property type="entry name" value="HprK N-terminal domain-like"/>
    <property type="match status" value="1"/>
</dbReference>
<dbReference type="InterPro" id="IPR029069">
    <property type="entry name" value="HotDog_dom_sf"/>
</dbReference>
<dbReference type="Proteomes" id="UP000182149">
    <property type="component" value="Unassembled WGS sequence"/>
</dbReference>
<comment type="caution">
    <text evidence="4">The sequence shown here is derived from an EMBL/GenBank/DDBJ whole genome shotgun (WGS) entry which is preliminary data.</text>
</comment>
<dbReference type="SUPFAM" id="SSF75138">
    <property type="entry name" value="HprK N-terminal domain-like"/>
    <property type="match status" value="1"/>
</dbReference>
<dbReference type="CDD" id="cd03440">
    <property type="entry name" value="hot_dog"/>
    <property type="match status" value="1"/>
</dbReference>
<dbReference type="PROSITE" id="PS51371">
    <property type="entry name" value="CBS"/>
    <property type="match status" value="2"/>
</dbReference>
<dbReference type="PANTHER" id="PTHR43080">
    <property type="entry name" value="CBS DOMAIN-CONTAINING PROTEIN CBSX3, MITOCHONDRIAL"/>
    <property type="match status" value="1"/>
</dbReference>
<dbReference type="CDD" id="cd04596">
    <property type="entry name" value="CBS_pair_DRTGG_assoc"/>
    <property type="match status" value="1"/>
</dbReference>
<dbReference type="SUPFAM" id="SSF54637">
    <property type="entry name" value="Thioesterase/thiol ester dehydrase-isomerase"/>
    <property type="match status" value="1"/>
</dbReference>
<name>A0A1L8QR00_9ENTE</name>
<dbReference type="SMART" id="SM00116">
    <property type="entry name" value="CBS"/>
    <property type="match status" value="2"/>
</dbReference>
<dbReference type="STRING" id="328396.RU93_GL000538"/>
<keyword evidence="5" id="KW-1185">Reference proteome</keyword>
<feature type="domain" description="CBS" evidence="3">
    <location>
        <begin position="261"/>
        <end position="323"/>
    </location>
</feature>
<dbReference type="InterPro" id="IPR028979">
    <property type="entry name" value="Ser_kin/Pase_Hpr-like_N_sf"/>
</dbReference>
<keyword evidence="1 2" id="KW-0129">CBS domain</keyword>
<dbReference type="SUPFAM" id="SSF46785">
    <property type="entry name" value="Winged helix' DNA-binding domain"/>
    <property type="match status" value="1"/>
</dbReference>
<organism evidence="4 5">
    <name type="scientific">Enterococcus aquimarinus</name>
    <dbReference type="NCBI Taxonomy" id="328396"/>
    <lineage>
        <taxon>Bacteria</taxon>
        <taxon>Bacillati</taxon>
        <taxon>Bacillota</taxon>
        <taxon>Bacilli</taxon>
        <taxon>Lactobacillales</taxon>
        <taxon>Enterococcaceae</taxon>
        <taxon>Enterococcus</taxon>
    </lineage>
</organism>
<sequence length="448" mass="50182">MGKKEMATKHDLIIAHIESLPVGERISVRGIAKELDVSEGTAYRAIKDAENSGIVSTIQRVGTIRIERKLKKHIEKLTFAEVSKIVEGEVLGGSAGLEKDLNKFVIGAMEEKAMERYITPGSLMIVGNRTNVQKLALKEGAAVLITGGFETTPEIEAIADEQALPIISTTYDTFTVATMINRALSDQLIKKDILLVGDIYMPLDKTQYLETTELVKDYKALSELTTHTRFPVVNKNRRVVGIVTAKDVLEKSDQQVIERIMTKDPRMAKKTMSVASVSHQMIWEGLEVMPVVTDDLSLLGIVTRQDIMKAMQLVQRQPQVSDTISDQIAGQIQMVEHDFEGNKLEQPEFRFIVTPQMVNELGTISFGVLSEIIASAAKRSLLINQRRNTWIEQVNLHYFRLIQLESEVVLRPKILEFGRRSAKLDIEIFIENSLVGKAIVVCQVMERP</sequence>
<evidence type="ECO:0000256" key="1">
    <source>
        <dbReference type="ARBA" id="ARBA00023122"/>
    </source>
</evidence>
<feature type="domain" description="CBS" evidence="3">
    <location>
        <begin position="200"/>
        <end position="259"/>
    </location>
</feature>
<dbReference type="InterPro" id="IPR036390">
    <property type="entry name" value="WH_DNA-bd_sf"/>
</dbReference>
<dbReference type="InterPro" id="IPR000644">
    <property type="entry name" value="CBS_dom"/>
</dbReference>
<dbReference type="Gene3D" id="1.10.10.10">
    <property type="entry name" value="Winged helix-like DNA-binding domain superfamily/Winged helix DNA-binding domain"/>
    <property type="match status" value="1"/>
</dbReference>
<dbReference type="InterPro" id="IPR036388">
    <property type="entry name" value="WH-like_DNA-bd_sf"/>
</dbReference>
<dbReference type="Pfam" id="PF07085">
    <property type="entry name" value="DRTGG"/>
    <property type="match status" value="1"/>
</dbReference>
<evidence type="ECO:0000256" key="2">
    <source>
        <dbReference type="PROSITE-ProRule" id="PRU00703"/>
    </source>
</evidence>
<dbReference type="InterPro" id="IPR046342">
    <property type="entry name" value="CBS_dom_sf"/>
</dbReference>
<dbReference type="SUPFAM" id="SSF54631">
    <property type="entry name" value="CBS-domain pair"/>
    <property type="match status" value="1"/>
</dbReference>
<dbReference type="Gene3D" id="3.10.129.10">
    <property type="entry name" value="Hotdog Thioesterase"/>
    <property type="match status" value="1"/>
</dbReference>
<dbReference type="AlphaFoldDB" id="A0A1L8QR00"/>
<reference evidence="4 5" key="1">
    <citation type="submission" date="2014-12" db="EMBL/GenBank/DDBJ databases">
        <title>Draft genome sequences of 29 type strains of Enterococci.</title>
        <authorList>
            <person name="Zhong Z."/>
            <person name="Sun Z."/>
            <person name="Liu W."/>
            <person name="Zhang W."/>
            <person name="Zhang H."/>
        </authorList>
    </citation>
    <scope>NUCLEOTIDE SEQUENCE [LARGE SCALE GENOMIC DNA]</scope>
    <source>
        <strain evidence="4 5">DSM 17690</strain>
    </source>
</reference>
<dbReference type="InterPro" id="IPR051257">
    <property type="entry name" value="Diverse_CBS-Domain"/>
</dbReference>
<dbReference type="Pfam" id="PF00571">
    <property type="entry name" value="CBS"/>
    <property type="match status" value="2"/>
</dbReference>
<dbReference type="EMBL" id="JXKD01000012">
    <property type="protein sequence ID" value="OJG09899.1"/>
    <property type="molecule type" value="Genomic_DNA"/>
</dbReference>
<evidence type="ECO:0000313" key="5">
    <source>
        <dbReference type="Proteomes" id="UP000182149"/>
    </source>
</evidence>
<protein>
    <submittedName>
        <fullName evidence="4">CBS domain-containing protein</fullName>
    </submittedName>
</protein>